<dbReference type="InterPro" id="IPR018721">
    <property type="entry name" value="DUF2252"/>
</dbReference>
<gene>
    <name evidence="1" type="ORF">HU230_41500</name>
</gene>
<protein>
    <submittedName>
        <fullName evidence="1">DUF2252 family protein</fullName>
    </submittedName>
</protein>
<reference evidence="1" key="1">
    <citation type="submission" date="2020-06" db="EMBL/GenBank/DDBJ databases">
        <title>Whole Genome Sequence of Bradyrhizobium sp. Strain 66S1MB.</title>
        <authorList>
            <person name="Bromfield E."/>
            <person name="Cloutier S."/>
        </authorList>
    </citation>
    <scope>NUCLEOTIDE SEQUENCE</scope>
    <source>
        <strain evidence="1">66S1MB</strain>
    </source>
</reference>
<dbReference type="Pfam" id="PF10009">
    <property type="entry name" value="DUF2252"/>
    <property type="match status" value="1"/>
</dbReference>
<accession>A0A973X0K6</accession>
<proteinExistence type="predicted"/>
<dbReference type="EMBL" id="JABWSX010000003">
    <property type="protein sequence ID" value="NVL12003.1"/>
    <property type="molecule type" value="Genomic_DNA"/>
</dbReference>
<comment type="caution">
    <text evidence="1">The sequence shown here is derived from an EMBL/GenBank/DDBJ whole genome shotgun (WGS) entry which is preliminary data.</text>
</comment>
<evidence type="ECO:0000313" key="1">
    <source>
        <dbReference type="EMBL" id="NVL12003.1"/>
    </source>
</evidence>
<dbReference type="PANTHER" id="PTHR39441">
    <property type="entry name" value="DUF2252 DOMAIN-CONTAINING PROTEIN"/>
    <property type="match status" value="1"/>
</dbReference>
<dbReference type="PANTHER" id="PTHR39441:SF1">
    <property type="entry name" value="DUF2252 DOMAIN-CONTAINING PROTEIN"/>
    <property type="match status" value="1"/>
</dbReference>
<sequence length="352" mass="38745">MSFVDQNTAYETWMRTVCDVVEEDLERKHDRMSKTAFKFLRATFFRWAHTVAATVPEIMELPAPLAVGDAHVENFGTWRDAETRLVWGINDHDDAAEIPYASDILRLAVSVRLADFSVGSRDAAQAIFEGYGEGLRDPGPTLLDQKEMWMRDYVTVTDEHRTAFWGEIDDYSGASPSSDAKSALLASLPAGAEFERFAGASKGGGSLGRPRFVAVARWRGGRIAREAKALLSSGWDWATGNAARPSRLNDAVNGATSAPDPFLHTDRGFIVRRIAADTRKVERNSDFDRKLDAKLLRAMGSEIGSIHASTPQLKQAILDDLKQRDPGWLYETAKATASAVGTDFAEWSASNA</sequence>
<dbReference type="RefSeq" id="WP_176535409.1">
    <property type="nucleotide sequence ID" value="NZ_CP088023.1"/>
</dbReference>
<dbReference type="AlphaFoldDB" id="A0A973X0K6"/>
<organism evidence="1">
    <name type="scientific">Bradyrhizobium quebecense</name>
    <dbReference type="NCBI Taxonomy" id="2748629"/>
    <lineage>
        <taxon>Bacteria</taxon>
        <taxon>Pseudomonadati</taxon>
        <taxon>Pseudomonadota</taxon>
        <taxon>Alphaproteobacteria</taxon>
        <taxon>Hyphomicrobiales</taxon>
        <taxon>Nitrobacteraceae</taxon>
        <taxon>Bradyrhizobium</taxon>
    </lineage>
</organism>
<name>A0A973X0K6_9BRAD</name>